<accession>A0A5N5FJB3</accession>
<protein>
    <submittedName>
        <fullName evidence="1">Uncharacterized protein</fullName>
    </submittedName>
</protein>
<proteinExistence type="predicted"/>
<comment type="caution">
    <text evidence="1">The sequence shown here is derived from an EMBL/GenBank/DDBJ whole genome shotgun (WGS) entry which is preliminary data.</text>
</comment>
<name>A0A5N5FJB3_9ROSA</name>
<reference evidence="1 2" key="1">
    <citation type="submission" date="2019-09" db="EMBL/GenBank/DDBJ databases">
        <authorList>
            <person name="Ou C."/>
        </authorList>
    </citation>
    <scope>NUCLEOTIDE SEQUENCE [LARGE SCALE GENOMIC DNA]</scope>
    <source>
        <strain evidence="1">S2</strain>
        <tissue evidence="1">Leaf</tissue>
    </source>
</reference>
<keyword evidence="2" id="KW-1185">Reference proteome</keyword>
<organism evidence="1 2">
    <name type="scientific">Pyrus ussuriensis x Pyrus communis</name>
    <dbReference type="NCBI Taxonomy" id="2448454"/>
    <lineage>
        <taxon>Eukaryota</taxon>
        <taxon>Viridiplantae</taxon>
        <taxon>Streptophyta</taxon>
        <taxon>Embryophyta</taxon>
        <taxon>Tracheophyta</taxon>
        <taxon>Spermatophyta</taxon>
        <taxon>Magnoliopsida</taxon>
        <taxon>eudicotyledons</taxon>
        <taxon>Gunneridae</taxon>
        <taxon>Pentapetalae</taxon>
        <taxon>rosids</taxon>
        <taxon>fabids</taxon>
        <taxon>Rosales</taxon>
        <taxon>Rosaceae</taxon>
        <taxon>Amygdaloideae</taxon>
        <taxon>Maleae</taxon>
        <taxon>Pyrus</taxon>
    </lineage>
</organism>
<reference evidence="2" key="2">
    <citation type="submission" date="2019-10" db="EMBL/GenBank/DDBJ databases">
        <title>A de novo genome assembly of a pear dwarfing rootstock.</title>
        <authorList>
            <person name="Wang F."/>
            <person name="Wang J."/>
            <person name="Li S."/>
            <person name="Zhang Y."/>
            <person name="Fang M."/>
            <person name="Ma L."/>
            <person name="Zhao Y."/>
            <person name="Jiang S."/>
        </authorList>
    </citation>
    <scope>NUCLEOTIDE SEQUENCE [LARGE SCALE GENOMIC DNA]</scope>
</reference>
<sequence>MEDRSGKVAEGKLLISHFWRKKVVHNNIHPRKVERLARGASVEVKADRCFMQQYRANSLWDNATLVRVRKVNAKIAAIWGRYGQNLRVGGGVTKANPNQREDDDEL</sequence>
<gene>
    <name evidence="1" type="ORF">D8674_004032</name>
</gene>
<reference evidence="1 2" key="3">
    <citation type="submission" date="2019-11" db="EMBL/GenBank/DDBJ databases">
        <title>A de novo genome assembly of a pear dwarfing rootstock.</title>
        <authorList>
            <person name="Wang F."/>
            <person name="Wang J."/>
            <person name="Li S."/>
            <person name="Zhang Y."/>
            <person name="Fang M."/>
            <person name="Ma L."/>
            <person name="Zhao Y."/>
            <person name="Jiang S."/>
        </authorList>
    </citation>
    <scope>NUCLEOTIDE SEQUENCE [LARGE SCALE GENOMIC DNA]</scope>
    <source>
        <strain evidence="1">S2</strain>
        <tissue evidence="1">Leaf</tissue>
    </source>
</reference>
<dbReference type="AlphaFoldDB" id="A0A5N5FJB3"/>
<evidence type="ECO:0000313" key="2">
    <source>
        <dbReference type="Proteomes" id="UP000327157"/>
    </source>
</evidence>
<evidence type="ECO:0000313" key="1">
    <source>
        <dbReference type="EMBL" id="KAB2603027.1"/>
    </source>
</evidence>
<dbReference type="EMBL" id="SMOL01000695">
    <property type="protein sequence ID" value="KAB2603027.1"/>
    <property type="molecule type" value="Genomic_DNA"/>
</dbReference>
<dbReference type="Proteomes" id="UP000327157">
    <property type="component" value="Chromosome 10"/>
</dbReference>